<proteinExistence type="predicted"/>
<evidence type="ECO:0000256" key="1">
    <source>
        <dbReference type="SAM" id="Phobius"/>
    </source>
</evidence>
<dbReference type="EMBL" id="LVEO01000018">
    <property type="protein sequence ID" value="OCB71284.1"/>
    <property type="molecule type" value="Genomic_DNA"/>
</dbReference>
<name>A0A1B9DNM6_9FLAO</name>
<keyword evidence="1" id="KW-0472">Membrane</keyword>
<gene>
    <name evidence="2" type="ORF">FBGL_08495</name>
</gene>
<feature type="transmembrane region" description="Helical" evidence="1">
    <location>
        <begin position="34"/>
        <end position="55"/>
    </location>
</feature>
<sequence length="60" mass="7162">MNFCNLFNTTAFVFNPISKNNNPIDNEIFLFRDVFVMLINYVFKLYYQVILLFSIKKNDG</sequence>
<dbReference type="Proteomes" id="UP000093226">
    <property type="component" value="Unassembled WGS sequence"/>
</dbReference>
<dbReference type="AlphaFoldDB" id="A0A1B9DNM6"/>
<evidence type="ECO:0000313" key="2">
    <source>
        <dbReference type="EMBL" id="OCB71284.1"/>
    </source>
</evidence>
<reference evidence="3" key="1">
    <citation type="submission" date="2016-03" db="EMBL/GenBank/DDBJ databases">
        <title>Draft genome sequence of Paenibacillus glacialis DSM 22343.</title>
        <authorList>
            <person name="Shin S.-K."/>
            <person name="Yi H."/>
        </authorList>
    </citation>
    <scope>NUCLEOTIDE SEQUENCE [LARGE SCALE GENOMIC DNA]</scope>
    <source>
        <strain evidence="3">NBRC 105008</strain>
    </source>
</reference>
<organism evidence="2 3">
    <name type="scientific">Flavobacterium glycines</name>
    <dbReference type="NCBI Taxonomy" id="551990"/>
    <lineage>
        <taxon>Bacteria</taxon>
        <taxon>Pseudomonadati</taxon>
        <taxon>Bacteroidota</taxon>
        <taxon>Flavobacteriia</taxon>
        <taxon>Flavobacteriales</taxon>
        <taxon>Flavobacteriaceae</taxon>
        <taxon>Flavobacterium</taxon>
    </lineage>
</organism>
<protein>
    <submittedName>
        <fullName evidence="2">Uncharacterized protein</fullName>
    </submittedName>
</protein>
<keyword evidence="1" id="KW-1133">Transmembrane helix</keyword>
<evidence type="ECO:0000313" key="3">
    <source>
        <dbReference type="Proteomes" id="UP000093226"/>
    </source>
</evidence>
<keyword evidence="1" id="KW-0812">Transmembrane</keyword>
<accession>A0A1B9DNM6</accession>
<comment type="caution">
    <text evidence="2">The sequence shown here is derived from an EMBL/GenBank/DDBJ whole genome shotgun (WGS) entry which is preliminary data.</text>
</comment>